<dbReference type="Proteomes" id="UP001254608">
    <property type="component" value="Unassembled WGS sequence"/>
</dbReference>
<evidence type="ECO:0000256" key="5">
    <source>
        <dbReference type="ARBA" id="ARBA00022679"/>
    </source>
</evidence>
<dbReference type="EMBL" id="JAVRIC010000019">
    <property type="protein sequence ID" value="MDT0498256.1"/>
    <property type="molecule type" value="Genomic_DNA"/>
</dbReference>
<comment type="catalytic activity">
    <reaction evidence="15 16">
        <text>DNA(n) + a 2'-deoxyribonucleoside 5'-triphosphate = DNA(n+1) + diphosphate</text>
        <dbReference type="Rhea" id="RHEA:22508"/>
        <dbReference type="Rhea" id="RHEA-COMP:17339"/>
        <dbReference type="Rhea" id="RHEA-COMP:17340"/>
        <dbReference type="ChEBI" id="CHEBI:33019"/>
        <dbReference type="ChEBI" id="CHEBI:61560"/>
        <dbReference type="ChEBI" id="CHEBI:173112"/>
        <dbReference type="EC" id="2.7.7.7"/>
    </reaction>
</comment>
<dbReference type="NCBIfam" id="TIGR00573">
    <property type="entry name" value="dnaq"/>
    <property type="match status" value="1"/>
</dbReference>
<evidence type="ECO:0000259" key="17">
    <source>
        <dbReference type="SMART" id="SM00479"/>
    </source>
</evidence>
<reference evidence="18 19" key="1">
    <citation type="submission" date="2023-09" db="EMBL/GenBank/DDBJ databases">
        <authorList>
            <person name="Rey-Velasco X."/>
        </authorList>
    </citation>
    <scope>NUCLEOTIDE SEQUENCE [LARGE SCALE GENOMIC DNA]</scope>
    <source>
        <strain evidence="18 19">W345</strain>
    </source>
</reference>
<comment type="cofactor">
    <cofactor evidence="1 16">
        <name>Mn(2+)</name>
        <dbReference type="ChEBI" id="CHEBI:29035"/>
    </cofactor>
</comment>
<comment type="caution">
    <text evidence="18">The sequence shown here is derived from an EMBL/GenBank/DDBJ whole genome shotgun (WGS) entry which is preliminary data.</text>
</comment>
<gene>
    <name evidence="16 18" type="primary">dnaQ</name>
    <name evidence="18" type="ORF">RM530_12895</name>
</gene>
<keyword evidence="14 16" id="KW-0464">Manganese</keyword>
<evidence type="ECO:0000256" key="8">
    <source>
        <dbReference type="ARBA" id="ARBA00022722"/>
    </source>
</evidence>
<evidence type="ECO:0000256" key="12">
    <source>
        <dbReference type="ARBA" id="ARBA00022842"/>
    </source>
</evidence>
<keyword evidence="6 16" id="KW-0548">Nucleotidyltransferase</keyword>
<keyword evidence="19" id="KW-1185">Reference proteome</keyword>
<dbReference type="SUPFAM" id="SSF53098">
    <property type="entry name" value="Ribonuclease H-like"/>
    <property type="match status" value="1"/>
</dbReference>
<comment type="function">
    <text evidence="16">DNA polymerase III is a complex, multichain enzyme responsible for most of the replicative synthesis in bacteria. The epsilon subunit contain the editing function and is a proofreading 3'-5' exonuclease.</text>
</comment>
<evidence type="ECO:0000313" key="18">
    <source>
        <dbReference type="EMBL" id="MDT0498256.1"/>
    </source>
</evidence>
<evidence type="ECO:0000256" key="10">
    <source>
        <dbReference type="ARBA" id="ARBA00022801"/>
    </source>
</evidence>
<dbReference type="SMART" id="SM00479">
    <property type="entry name" value="EXOIII"/>
    <property type="match status" value="1"/>
</dbReference>
<evidence type="ECO:0000256" key="15">
    <source>
        <dbReference type="ARBA" id="ARBA00049244"/>
    </source>
</evidence>
<dbReference type="NCBIfam" id="NF004316">
    <property type="entry name" value="PRK05711.1"/>
    <property type="match status" value="1"/>
</dbReference>
<sequence length="238" mass="26600">MNAPRQIVLDTETTGLDVAQDHRIIEIGCVEVRNRRVIGEKHWYLNPDRDSDPGAFQVHGLTREFLSTKQRFPEIVGELTEYLRGAEFLIHNASFDATFLDHEFRRAGLSTTLASLGAITDTLMMARQKHPGQKNGLDALCKRYEVDNSHRELHGALLDARLLADVYLGMTGGQETLLLASDESKDHGLTPELRALFARAEGLPLTLRPADEIEIEAHLARLAAIEKKSGKRLWPESA</sequence>
<evidence type="ECO:0000256" key="16">
    <source>
        <dbReference type="RuleBase" id="RU364087"/>
    </source>
</evidence>
<proteinExistence type="predicted"/>
<keyword evidence="5 16" id="KW-0808">Transferase</keyword>
<evidence type="ECO:0000313" key="19">
    <source>
        <dbReference type="Proteomes" id="UP001254608"/>
    </source>
</evidence>
<keyword evidence="12 16" id="KW-0460">Magnesium</keyword>
<comment type="subunit">
    <text evidence="16">DNA polymerase III contains a core (composed of alpha, epsilon and theta chains) that associates with a tau subunit. This core dimerizes to form the POLIII' complex. PolIII' associates with the gamma complex (composed of gamma, delta, delta', psi and chi chains) and with the beta chain to form the complete DNA polymerase III complex.</text>
</comment>
<dbReference type="InterPro" id="IPR013520">
    <property type="entry name" value="Ribonucl_H"/>
</dbReference>
<evidence type="ECO:0000256" key="3">
    <source>
        <dbReference type="ARBA" id="ARBA00012417"/>
    </source>
</evidence>
<evidence type="ECO:0000256" key="9">
    <source>
        <dbReference type="ARBA" id="ARBA00022723"/>
    </source>
</evidence>
<evidence type="ECO:0000256" key="6">
    <source>
        <dbReference type="ARBA" id="ARBA00022695"/>
    </source>
</evidence>
<keyword evidence="7 16" id="KW-0235">DNA replication</keyword>
<dbReference type="InterPro" id="IPR012337">
    <property type="entry name" value="RNaseH-like_sf"/>
</dbReference>
<dbReference type="NCBIfam" id="TIGR01406">
    <property type="entry name" value="dnaQ_proteo"/>
    <property type="match status" value="1"/>
</dbReference>
<keyword evidence="13 16" id="KW-0239">DNA-directed DNA polymerase</keyword>
<evidence type="ECO:0000256" key="1">
    <source>
        <dbReference type="ARBA" id="ARBA00001936"/>
    </source>
</evidence>
<organism evidence="18 19">
    <name type="scientific">Banduia mediterranea</name>
    <dbReference type="NCBI Taxonomy" id="3075609"/>
    <lineage>
        <taxon>Bacteria</taxon>
        <taxon>Pseudomonadati</taxon>
        <taxon>Pseudomonadota</taxon>
        <taxon>Gammaproteobacteria</taxon>
        <taxon>Nevskiales</taxon>
        <taxon>Algiphilaceae</taxon>
        <taxon>Banduia</taxon>
    </lineage>
</organism>
<name>A0ABU2WLR7_9GAMM</name>
<evidence type="ECO:0000256" key="7">
    <source>
        <dbReference type="ARBA" id="ARBA00022705"/>
    </source>
</evidence>
<evidence type="ECO:0000256" key="4">
    <source>
        <dbReference type="ARBA" id="ARBA00020352"/>
    </source>
</evidence>
<dbReference type="InterPro" id="IPR006054">
    <property type="entry name" value="DnaQ"/>
</dbReference>
<dbReference type="Pfam" id="PF00929">
    <property type="entry name" value="RNase_T"/>
    <property type="match status" value="1"/>
</dbReference>
<dbReference type="PANTHER" id="PTHR30231:SF41">
    <property type="entry name" value="DNA POLYMERASE III SUBUNIT EPSILON"/>
    <property type="match status" value="1"/>
</dbReference>
<keyword evidence="9 16" id="KW-0479">Metal-binding</keyword>
<evidence type="ECO:0000256" key="14">
    <source>
        <dbReference type="ARBA" id="ARBA00023211"/>
    </source>
</evidence>
<dbReference type="PANTHER" id="PTHR30231">
    <property type="entry name" value="DNA POLYMERASE III SUBUNIT EPSILON"/>
    <property type="match status" value="1"/>
</dbReference>
<keyword evidence="10 16" id="KW-0378">Hydrolase</keyword>
<dbReference type="InterPro" id="IPR036397">
    <property type="entry name" value="RNaseH_sf"/>
</dbReference>
<dbReference type="CDD" id="cd06131">
    <property type="entry name" value="DNA_pol_III_epsilon_Ecoli_like"/>
    <property type="match status" value="1"/>
</dbReference>
<evidence type="ECO:0000256" key="2">
    <source>
        <dbReference type="ARBA" id="ARBA00001946"/>
    </source>
</evidence>
<evidence type="ECO:0000256" key="13">
    <source>
        <dbReference type="ARBA" id="ARBA00022932"/>
    </source>
</evidence>
<dbReference type="EC" id="2.7.7.7" evidence="3 16"/>
<dbReference type="RefSeq" id="WP_311365638.1">
    <property type="nucleotide sequence ID" value="NZ_JAVRIC010000019.1"/>
</dbReference>
<keyword evidence="11 16" id="KW-0269">Exonuclease</keyword>
<accession>A0ABU2WLR7</accession>
<protein>
    <recommendedName>
        <fullName evidence="4 16">DNA polymerase III subunit epsilon</fullName>
        <ecNumber evidence="3 16">2.7.7.7</ecNumber>
    </recommendedName>
</protein>
<comment type="cofactor">
    <cofactor evidence="2 16">
        <name>Mg(2+)</name>
        <dbReference type="ChEBI" id="CHEBI:18420"/>
    </cofactor>
</comment>
<evidence type="ECO:0000256" key="11">
    <source>
        <dbReference type="ARBA" id="ARBA00022839"/>
    </source>
</evidence>
<keyword evidence="8 16" id="KW-0540">Nuclease</keyword>
<dbReference type="Gene3D" id="3.30.420.10">
    <property type="entry name" value="Ribonuclease H-like superfamily/Ribonuclease H"/>
    <property type="match status" value="1"/>
</dbReference>
<dbReference type="GO" id="GO:0003887">
    <property type="term" value="F:DNA-directed DNA polymerase activity"/>
    <property type="evidence" value="ECO:0007669"/>
    <property type="project" value="UniProtKB-EC"/>
</dbReference>
<feature type="domain" description="Exonuclease" evidence="17">
    <location>
        <begin position="5"/>
        <end position="176"/>
    </location>
</feature>
<dbReference type="InterPro" id="IPR006309">
    <property type="entry name" value="DnaQ_proteo"/>
</dbReference>